<dbReference type="PANTHER" id="PTHR22893:SF91">
    <property type="entry name" value="NADPH DEHYDROGENASE 2-RELATED"/>
    <property type="match status" value="1"/>
</dbReference>
<keyword evidence="6" id="KW-1185">Reference proteome</keyword>
<gene>
    <name evidence="5" type="ORF">PPRIM_AZ9-3.1.T0050445</name>
</gene>
<protein>
    <recommendedName>
        <fullName evidence="4">NADH:flavin oxidoreductase/NADH oxidase N-terminal domain-containing protein</fullName>
    </recommendedName>
</protein>
<comment type="similarity">
    <text evidence="2">Belongs to the NADH:flavin oxidoreductase/NADH oxidase family.</text>
</comment>
<evidence type="ECO:0000313" key="5">
    <source>
        <dbReference type="EMBL" id="CAD8043791.1"/>
    </source>
</evidence>
<comment type="caution">
    <text evidence="5">The sequence shown here is derived from an EMBL/GenBank/DDBJ whole genome shotgun (WGS) entry which is preliminary data.</text>
</comment>
<dbReference type="Proteomes" id="UP000688137">
    <property type="component" value="Unassembled WGS sequence"/>
</dbReference>
<sequence>MNILFKPLKMGDMLLPNRICMAALTRQRCDNNDLIPNDLMVKYYTLRADSGFMLTECVPISERSLAFPGQPGIYTKEQTLGWKKVVDSVHSKGGRIIAQIWHAGRACHSSFQNGLQVWAPSAIAPRSKVRRSQLFHEIPHQMTIDDIKLVIQQFKQAAINCKEAGFDGIQLHCGTGYLIDQFLRDSANKRIDEYGGTIQNRSKFCLEVIDEIIKIYGNGRVGVKISPVARVNDMCDSDPLSLFSYLIQEFNKRQLAFIELRDDNDIANYSNYGYPGSKEQIPDLFQAFKPLFKGVLIGNMGYTPETAIKNIEENRFDAVTFGKLFISNPDLVTRIQKNYELNYKWDESTFYTKGEKGYLDYPLYEQIQQ</sequence>
<evidence type="ECO:0000256" key="3">
    <source>
        <dbReference type="ARBA" id="ARBA00023002"/>
    </source>
</evidence>
<reference evidence="5" key="1">
    <citation type="submission" date="2021-01" db="EMBL/GenBank/DDBJ databases">
        <authorList>
            <consortium name="Genoscope - CEA"/>
            <person name="William W."/>
        </authorList>
    </citation>
    <scope>NUCLEOTIDE SEQUENCE</scope>
</reference>
<dbReference type="Pfam" id="PF00724">
    <property type="entry name" value="Oxidored_FMN"/>
    <property type="match status" value="1"/>
</dbReference>
<dbReference type="PANTHER" id="PTHR22893">
    <property type="entry name" value="NADH OXIDOREDUCTASE-RELATED"/>
    <property type="match status" value="1"/>
</dbReference>
<accession>A0A8S1JP00</accession>
<dbReference type="FunFam" id="3.20.20.70:FF:000059">
    <property type="entry name" value="N-ethylmaleimide reductase, FMN-linked"/>
    <property type="match status" value="1"/>
</dbReference>
<name>A0A8S1JP00_PARPR</name>
<dbReference type="AlphaFoldDB" id="A0A8S1JP00"/>
<dbReference type="GO" id="GO:0010181">
    <property type="term" value="F:FMN binding"/>
    <property type="evidence" value="ECO:0007669"/>
    <property type="project" value="InterPro"/>
</dbReference>
<dbReference type="EMBL" id="CAJJDM010000002">
    <property type="protein sequence ID" value="CAD8043791.1"/>
    <property type="molecule type" value="Genomic_DNA"/>
</dbReference>
<dbReference type="OMA" id="APCTRMR"/>
<feature type="domain" description="NADH:flavin oxidoreductase/NADH oxidase N-terminal" evidence="4">
    <location>
        <begin position="4"/>
        <end position="342"/>
    </location>
</feature>
<evidence type="ECO:0000259" key="4">
    <source>
        <dbReference type="Pfam" id="PF00724"/>
    </source>
</evidence>
<keyword evidence="3" id="KW-0560">Oxidoreductase</keyword>
<proteinExistence type="inferred from homology"/>
<evidence type="ECO:0000313" key="6">
    <source>
        <dbReference type="Proteomes" id="UP000688137"/>
    </source>
</evidence>
<dbReference type="InterPro" id="IPR001155">
    <property type="entry name" value="OxRdtase_FMN_N"/>
</dbReference>
<evidence type="ECO:0000256" key="1">
    <source>
        <dbReference type="ARBA" id="ARBA00001917"/>
    </source>
</evidence>
<dbReference type="GO" id="GO:0016628">
    <property type="term" value="F:oxidoreductase activity, acting on the CH-CH group of donors, NAD or NADP as acceptor"/>
    <property type="evidence" value="ECO:0007669"/>
    <property type="project" value="UniProtKB-ARBA"/>
</dbReference>
<dbReference type="CDD" id="cd02933">
    <property type="entry name" value="OYE_like_FMN"/>
    <property type="match status" value="1"/>
</dbReference>
<organism evidence="5 6">
    <name type="scientific">Paramecium primaurelia</name>
    <dbReference type="NCBI Taxonomy" id="5886"/>
    <lineage>
        <taxon>Eukaryota</taxon>
        <taxon>Sar</taxon>
        <taxon>Alveolata</taxon>
        <taxon>Ciliophora</taxon>
        <taxon>Intramacronucleata</taxon>
        <taxon>Oligohymenophorea</taxon>
        <taxon>Peniculida</taxon>
        <taxon>Parameciidae</taxon>
        <taxon>Paramecium</taxon>
    </lineage>
</organism>
<comment type="cofactor">
    <cofactor evidence="1">
        <name>FMN</name>
        <dbReference type="ChEBI" id="CHEBI:58210"/>
    </cofactor>
</comment>
<evidence type="ECO:0000256" key="2">
    <source>
        <dbReference type="ARBA" id="ARBA00005979"/>
    </source>
</evidence>
<dbReference type="GO" id="GO:0005829">
    <property type="term" value="C:cytosol"/>
    <property type="evidence" value="ECO:0007669"/>
    <property type="project" value="UniProtKB-ARBA"/>
</dbReference>
<dbReference type="InterPro" id="IPR045247">
    <property type="entry name" value="Oye-like"/>
</dbReference>